<protein>
    <submittedName>
        <fullName evidence="2">Uncharacterized protein</fullName>
    </submittedName>
</protein>
<dbReference type="Proteomes" id="UP001328107">
    <property type="component" value="Unassembled WGS sequence"/>
</dbReference>
<organism evidence="2 3">
    <name type="scientific">Pristionchus mayeri</name>
    <dbReference type="NCBI Taxonomy" id="1317129"/>
    <lineage>
        <taxon>Eukaryota</taxon>
        <taxon>Metazoa</taxon>
        <taxon>Ecdysozoa</taxon>
        <taxon>Nematoda</taxon>
        <taxon>Chromadorea</taxon>
        <taxon>Rhabditida</taxon>
        <taxon>Rhabditina</taxon>
        <taxon>Diplogasteromorpha</taxon>
        <taxon>Diplogasteroidea</taxon>
        <taxon>Neodiplogasteridae</taxon>
        <taxon>Pristionchus</taxon>
    </lineage>
</organism>
<accession>A0AAN4YYQ9</accession>
<dbReference type="AlphaFoldDB" id="A0AAN4YYQ9"/>
<reference evidence="3" key="1">
    <citation type="submission" date="2022-10" db="EMBL/GenBank/DDBJ databases">
        <title>Genome assembly of Pristionchus species.</title>
        <authorList>
            <person name="Yoshida K."/>
            <person name="Sommer R.J."/>
        </authorList>
    </citation>
    <scope>NUCLEOTIDE SEQUENCE [LARGE SCALE GENOMIC DNA]</scope>
    <source>
        <strain evidence="3">RS5460</strain>
    </source>
</reference>
<evidence type="ECO:0000313" key="3">
    <source>
        <dbReference type="Proteomes" id="UP001328107"/>
    </source>
</evidence>
<keyword evidence="3" id="KW-1185">Reference proteome</keyword>
<proteinExistence type="predicted"/>
<feature type="compositionally biased region" description="Low complexity" evidence="1">
    <location>
        <begin position="57"/>
        <end position="74"/>
    </location>
</feature>
<feature type="non-terminal residue" evidence="2">
    <location>
        <position position="1"/>
    </location>
</feature>
<dbReference type="EMBL" id="BTRK01000001">
    <property type="protein sequence ID" value="GMR30766.1"/>
    <property type="molecule type" value="Genomic_DNA"/>
</dbReference>
<sequence>QPTAAPSKLTKEGWEMFAKLDKLTHGFNKQLSAWSKKMLPTIRKELEDAGLVPKPKPTSAPKAKSTAAPKPKKQ</sequence>
<feature type="region of interest" description="Disordered" evidence="1">
    <location>
        <begin position="46"/>
        <end position="74"/>
    </location>
</feature>
<gene>
    <name evidence="2" type="ORF">PMAYCL1PPCAC_00961</name>
</gene>
<evidence type="ECO:0000256" key="1">
    <source>
        <dbReference type="SAM" id="MobiDB-lite"/>
    </source>
</evidence>
<name>A0AAN4YYQ9_9BILA</name>
<comment type="caution">
    <text evidence="2">The sequence shown here is derived from an EMBL/GenBank/DDBJ whole genome shotgun (WGS) entry which is preliminary data.</text>
</comment>
<evidence type="ECO:0000313" key="2">
    <source>
        <dbReference type="EMBL" id="GMR30766.1"/>
    </source>
</evidence>